<accession>A0A5C3N0U1</accession>
<proteinExistence type="predicted"/>
<dbReference type="EMBL" id="ML213512">
    <property type="protein sequence ID" value="TFK51080.1"/>
    <property type="molecule type" value="Genomic_DNA"/>
</dbReference>
<sequence length="109" mass="12358">MRNIAAPSSRKMGADSAKKSATRKVRFLKRGEADKNEPVNAEGRERSIDKHGKQPSASPKTDIITDLEEYAADNESSSMARHDADMVHLQYRLETLDMDDSGRRTYEWM</sequence>
<dbReference type="Proteomes" id="UP000305948">
    <property type="component" value="Unassembled WGS sequence"/>
</dbReference>
<evidence type="ECO:0000313" key="3">
    <source>
        <dbReference type="Proteomes" id="UP000305948"/>
    </source>
</evidence>
<feature type="non-terminal residue" evidence="2">
    <location>
        <position position="109"/>
    </location>
</feature>
<gene>
    <name evidence="2" type="ORF">OE88DRAFT_1660346</name>
</gene>
<evidence type="ECO:0000313" key="2">
    <source>
        <dbReference type="EMBL" id="TFK51080.1"/>
    </source>
</evidence>
<evidence type="ECO:0000256" key="1">
    <source>
        <dbReference type="SAM" id="MobiDB-lite"/>
    </source>
</evidence>
<protein>
    <submittedName>
        <fullName evidence="2">Uncharacterized protein</fullName>
    </submittedName>
</protein>
<keyword evidence="3" id="KW-1185">Reference proteome</keyword>
<feature type="compositionally biased region" description="Basic and acidic residues" evidence="1">
    <location>
        <begin position="29"/>
        <end position="52"/>
    </location>
</feature>
<feature type="region of interest" description="Disordered" evidence="1">
    <location>
        <begin position="1"/>
        <end position="63"/>
    </location>
</feature>
<reference evidence="2 3" key="1">
    <citation type="journal article" date="2019" name="Nat. Ecol. Evol.">
        <title>Megaphylogeny resolves global patterns of mushroom evolution.</title>
        <authorList>
            <person name="Varga T."/>
            <person name="Krizsan K."/>
            <person name="Foldi C."/>
            <person name="Dima B."/>
            <person name="Sanchez-Garcia M."/>
            <person name="Sanchez-Ramirez S."/>
            <person name="Szollosi G.J."/>
            <person name="Szarkandi J.G."/>
            <person name="Papp V."/>
            <person name="Albert L."/>
            <person name="Andreopoulos W."/>
            <person name="Angelini C."/>
            <person name="Antonin V."/>
            <person name="Barry K.W."/>
            <person name="Bougher N.L."/>
            <person name="Buchanan P."/>
            <person name="Buyck B."/>
            <person name="Bense V."/>
            <person name="Catcheside P."/>
            <person name="Chovatia M."/>
            <person name="Cooper J."/>
            <person name="Damon W."/>
            <person name="Desjardin D."/>
            <person name="Finy P."/>
            <person name="Geml J."/>
            <person name="Haridas S."/>
            <person name="Hughes K."/>
            <person name="Justo A."/>
            <person name="Karasinski D."/>
            <person name="Kautmanova I."/>
            <person name="Kiss B."/>
            <person name="Kocsube S."/>
            <person name="Kotiranta H."/>
            <person name="LaButti K.M."/>
            <person name="Lechner B.E."/>
            <person name="Liimatainen K."/>
            <person name="Lipzen A."/>
            <person name="Lukacs Z."/>
            <person name="Mihaltcheva S."/>
            <person name="Morgado L.N."/>
            <person name="Niskanen T."/>
            <person name="Noordeloos M.E."/>
            <person name="Ohm R.A."/>
            <person name="Ortiz-Santana B."/>
            <person name="Ovrebo C."/>
            <person name="Racz N."/>
            <person name="Riley R."/>
            <person name="Savchenko A."/>
            <person name="Shiryaev A."/>
            <person name="Soop K."/>
            <person name="Spirin V."/>
            <person name="Szebenyi C."/>
            <person name="Tomsovsky M."/>
            <person name="Tulloss R.E."/>
            <person name="Uehling J."/>
            <person name="Grigoriev I.V."/>
            <person name="Vagvolgyi C."/>
            <person name="Papp T."/>
            <person name="Martin F.M."/>
            <person name="Miettinen O."/>
            <person name="Hibbett D.S."/>
            <person name="Nagy L.G."/>
        </authorList>
    </citation>
    <scope>NUCLEOTIDE SEQUENCE [LARGE SCALE GENOMIC DNA]</scope>
    <source>
        <strain evidence="2 3">OMC1185</strain>
    </source>
</reference>
<organism evidence="2 3">
    <name type="scientific">Heliocybe sulcata</name>
    <dbReference type="NCBI Taxonomy" id="5364"/>
    <lineage>
        <taxon>Eukaryota</taxon>
        <taxon>Fungi</taxon>
        <taxon>Dikarya</taxon>
        <taxon>Basidiomycota</taxon>
        <taxon>Agaricomycotina</taxon>
        <taxon>Agaricomycetes</taxon>
        <taxon>Gloeophyllales</taxon>
        <taxon>Gloeophyllaceae</taxon>
        <taxon>Heliocybe</taxon>
    </lineage>
</organism>
<dbReference type="AlphaFoldDB" id="A0A5C3N0U1"/>
<name>A0A5C3N0U1_9AGAM</name>